<organism evidence="8 9">
    <name type="scientific">Pichia kudriavzevii</name>
    <name type="common">Yeast</name>
    <name type="synonym">Issatchenkia orientalis</name>
    <dbReference type="NCBI Taxonomy" id="4909"/>
    <lineage>
        <taxon>Eukaryota</taxon>
        <taxon>Fungi</taxon>
        <taxon>Dikarya</taxon>
        <taxon>Ascomycota</taxon>
        <taxon>Saccharomycotina</taxon>
        <taxon>Pichiomycetes</taxon>
        <taxon>Pichiales</taxon>
        <taxon>Pichiaceae</taxon>
        <taxon>Pichia</taxon>
    </lineage>
</organism>
<dbReference type="GO" id="GO:0005634">
    <property type="term" value="C:nucleus"/>
    <property type="evidence" value="ECO:0007669"/>
    <property type="project" value="TreeGrafter"/>
</dbReference>
<comment type="caution">
    <text evidence="8">The sequence shown here is derived from an EMBL/GenBank/DDBJ whole genome shotgun (WGS) entry which is preliminary data.</text>
</comment>
<accession>A0A099P7Q0</accession>
<dbReference type="GO" id="GO:0004674">
    <property type="term" value="F:protein serine/threonine kinase activity"/>
    <property type="evidence" value="ECO:0007669"/>
    <property type="project" value="UniProtKB-KW"/>
</dbReference>
<proteinExistence type="predicted"/>
<dbReference type="Gene3D" id="1.10.510.10">
    <property type="entry name" value="Transferase(Phosphotransferase) domain 1"/>
    <property type="match status" value="1"/>
</dbReference>
<dbReference type="Pfam" id="PF00069">
    <property type="entry name" value="Pkinase"/>
    <property type="match status" value="1"/>
</dbReference>
<evidence type="ECO:0000256" key="6">
    <source>
        <dbReference type="SAM" id="MobiDB-lite"/>
    </source>
</evidence>
<dbReference type="HOGENOM" id="CLU_561468_0_0_1"/>
<evidence type="ECO:0000259" key="7">
    <source>
        <dbReference type="PROSITE" id="PS50011"/>
    </source>
</evidence>
<name>A0A099P7Q0_PICKU</name>
<evidence type="ECO:0000256" key="4">
    <source>
        <dbReference type="ARBA" id="ARBA00022777"/>
    </source>
</evidence>
<evidence type="ECO:0000256" key="2">
    <source>
        <dbReference type="ARBA" id="ARBA00022679"/>
    </source>
</evidence>
<dbReference type="InterPro" id="IPR008271">
    <property type="entry name" value="Ser/Thr_kinase_AS"/>
</dbReference>
<dbReference type="GO" id="GO:0005524">
    <property type="term" value="F:ATP binding"/>
    <property type="evidence" value="ECO:0007669"/>
    <property type="project" value="UniProtKB-KW"/>
</dbReference>
<dbReference type="PANTHER" id="PTHR24345">
    <property type="entry name" value="SERINE/THREONINE-PROTEIN KINASE PLK"/>
    <property type="match status" value="1"/>
</dbReference>
<dbReference type="SMART" id="SM00220">
    <property type="entry name" value="S_TKc"/>
    <property type="match status" value="1"/>
</dbReference>
<dbReference type="SUPFAM" id="SSF56112">
    <property type="entry name" value="Protein kinase-like (PK-like)"/>
    <property type="match status" value="1"/>
</dbReference>
<evidence type="ECO:0000256" key="3">
    <source>
        <dbReference type="ARBA" id="ARBA00022741"/>
    </source>
</evidence>
<sequence length="486" mass="55274">MNPSLGTTGYPESTQSKSPQRSNSLPSSICSSQMQSCNSNGKVGVGENNIETQELDSICFTNNVRRLNCLNLPQVHGFISEDYKVKLQEGSSGLILKVRSKVDQKYYVIKVLSHACIAQKKSSEHSSTVVTNIKSSTSLSTSTIRTPGIQGNSCVSISRIHSHLSIERNLTVKEMYTLDSLNEYMILRKLNSKYVTPVYGLFRYDERTRIDGVESRSNSSGDHEKPLNLCIMLDYYQYSDLLHLITDIRKSNIHVSSLFKDSIFSQLVMGLKYLHGSGIAHRDIKPENILIDDKGVLKYADFGYAIDTCKIPDYPIDKESFVYRGTASFKAPEIVNFKLMKILSKCDDIGEVFRSTDIWSLAILYYQMRFMSKPWRTASLSDKEYSRFEEKYRMKNIGGMKTGFDMVRSFNGEFSFTTNIKLLKDDAIFAILKMLNPDNLKRWCVGDVYRSSWMVSTRMLVEEYSRTHKGEPNELVKVARSVETSV</sequence>
<dbReference type="InterPro" id="IPR000719">
    <property type="entry name" value="Prot_kinase_dom"/>
</dbReference>
<protein>
    <recommendedName>
        <fullName evidence="7">Protein kinase domain-containing protein</fullName>
    </recommendedName>
</protein>
<dbReference type="PANTHER" id="PTHR24345:SF0">
    <property type="entry name" value="CELL CYCLE SERINE_THREONINE-PROTEIN KINASE CDC5_MSD2"/>
    <property type="match status" value="1"/>
</dbReference>
<evidence type="ECO:0000313" key="8">
    <source>
        <dbReference type="EMBL" id="KGK40076.1"/>
    </source>
</evidence>
<dbReference type="VEuPathDB" id="FungiDB:C5L36_0E01220"/>
<dbReference type="PROSITE" id="PS50011">
    <property type="entry name" value="PROTEIN_KINASE_DOM"/>
    <property type="match status" value="1"/>
</dbReference>
<dbReference type="eggNOG" id="KOG0590">
    <property type="taxonomic scope" value="Eukaryota"/>
</dbReference>
<dbReference type="EMBL" id="JQFK01000004">
    <property type="protein sequence ID" value="KGK40076.1"/>
    <property type="molecule type" value="Genomic_DNA"/>
</dbReference>
<evidence type="ECO:0000313" key="9">
    <source>
        <dbReference type="Proteomes" id="UP000029867"/>
    </source>
</evidence>
<keyword evidence="5" id="KW-0067">ATP-binding</keyword>
<dbReference type="Proteomes" id="UP000029867">
    <property type="component" value="Unassembled WGS sequence"/>
</dbReference>
<dbReference type="PROSITE" id="PS00108">
    <property type="entry name" value="PROTEIN_KINASE_ST"/>
    <property type="match status" value="1"/>
</dbReference>
<reference evidence="9" key="1">
    <citation type="journal article" date="2014" name="Microb. Cell Fact.">
        <title>Exploiting Issatchenkia orientalis SD108 for succinic acid production.</title>
        <authorList>
            <person name="Xiao H."/>
            <person name="Shao Z."/>
            <person name="Jiang Y."/>
            <person name="Dole S."/>
            <person name="Zhao H."/>
        </authorList>
    </citation>
    <scope>NUCLEOTIDE SEQUENCE [LARGE SCALE GENOMIC DNA]</scope>
    <source>
        <strain evidence="9">SD108</strain>
    </source>
</reference>
<evidence type="ECO:0000256" key="5">
    <source>
        <dbReference type="ARBA" id="ARBA00022840"/>
    </source>
</evidence>
<dbReference type="AlphaFoldDB" id="A0A099P7Q0"/>
<keyword evidence="2" id="KW-0808">Transferase</keyword>
<feature type="region of interest" description="Disordered" evidence="6">
    <location>
        <begin position="1"/>
        <end position="28"/>
    </location>
</feature>
<dbReference type="InterPro" id="IPR011009">
    <property type="entry name" value="Kinase-like_dom_sf"/>
</dbReference>
<evidence type="ECO:0000256" key="1">
    <source>
        <dbReference type="ARBA" id="ARBA00022527"/>
    </source>
</evidence>
<keyword evidence="3" id="KW-0547">Nucleotide-binding</keyword>
<feature type="domain" description="Protein kinase" evidence="7">
    <location>
        <begin position="81"/>
        <end position="454"/>
    </location>
</feature>
<keyword evidence="1" id="KW-0723">Serine/threonine-protein kinase</keyword>
<gene>
    <name evidence="8" type="ORF">JL09_g803</name>
</gene>
<keyword evidence="4" id="KW-0418">Kinase</keyword>